<reference evidence="1" key="1">
    <citation type="submission" date="2015-07" db="EMBL/GenBank/DDBJ databases">
        <title>Adaptation to a free-living lifestyle via gene acquisitions in the diplomonad Trepomonas sp. PC1.</title>
        <authorList>
            <person name="Xu F."/>
            <person name="Jerlstrom-Hultqvist J."/>
            <person name="Kolisko M."/>
            <person name="Simpson A.G.B."/>
            <person name="Roger A.J."/>
            <person name="Svard S.G."/>
            <person name="Andersson J.O."/>
        </authorList>
    </citation>
    <scope>NUCLEOTIDE SEQUENCE</scope>
    <source>
        <strain evidence="1">PC1</strain>
    </source>
</reference>
<keyword evidence="1" id="KW-0808">Transferase</keyword>
<name>A0A146K9F0_9EUKA</name>
<keyword evidence="1" id="KW-0418">Kinase</keyword>
<evidence type="ECO:0000313" key="1">
    <source>
        <dbReference type="EMBL" id="JAP92365.1"/>
    </source>
</evidence>
<accession>A0A146K9F0</accession>
<organism evidence="1">
    <name type="scientific">Trepomonas sp. PC1</name>
    <dbReference type="NCBI Taxonomy" id="1076344"/>
    <lineage>
        <taxon>Eukaryota</taxon>
        <taxon>Metamonada</taxon>
        <taxon>Diplomonadida</taxon>
        <taxon>Hexamitidae</taxon>
        <taxon>Hexamitinae</taxon>
        <taxon>Trepomonas</taxon>
    </lineage>
</organism>
<dbReference type="EMBL" id="GDID01004241">
    <property type="protein sequence ID" value="JAP92365.1"/>
    <property type="molecule type" value="Transcribed_RNA"/>
</dbReference>
<sequence>VLSQYHYRKLYIPSMFSPGITVTCSELPLNLFADNDYIFVFRQIDLSHPQTPFMINKFHLNPEVCLLYAVHRNNSQQATKIFLSFTLNFKNNEITPLMLASMNGNIGLIQLFMKYKQMRDQQGRTALMHAVLNKQWFVLELNMLKDEEEQIDQKGNNFLSF</sequence>
<feature type="non-terminal residue" evidence="1">
    <location>
        <position position="1"/>
    </location>
</feature>
<gene>
    <name evidence="1" type="ORF">TPC1_15721</name>
</gene>
<feature type="non-terminal residue" evidence="1">
    <location>
        <position position="161"/>
    </location>
</feature>
<dbReference type="GO" id="GO:0016301">
    <property type="term" value="F:kinase activity"/>
    <property type="evidence" value="ECO:0007669"/>
    <property type="project" value="UniProtKB-KW"/>
</dbReference>
<dbReference type="InterPro" id="IPR036770">
    <property type="entry name" value="Ankyrin_rpt-contain_sf"/>
</dbReference>
<dbReference type="AlphaFoldDB" id="A0A146K9F0"/>
<dbReference type="Pfam" id="PF12796">
    <property type="entry name" value="Ank_2"/>
    <property type="match status" value="1"/>
</dbReference>
<dbReference type="InterPro" id="IPR002110">
    <property type="entry name" value="Ankyrin_rpt"/>
</dbReference>
<dbReference type="SUPFAM" id="SSF48403">
    <property type="entry name" value="Ankyrin repeat"/>
    <property type="match status" value="1"/>
</dbReference>
<proteinExistence type="predicted"/>
<dbReference type="Gene3D" id="1.25.40.20">
    <property type="entry name" value="Ankyrin repeat-containing domain"/>
    <property type="match status" value="1"/>
</dbReference>
<protein>
    <submittedName>
        <fullName evidence="1">Kinase, NEK</fullName>
    </submittedName>
</protein>